<organism evidence="1 2">
    <name type="scientific">Pseudomonas syringae pv. lapsa</name>
    <dbReference type="NCBI Taxonomy" id="199201"/>
    <lineage>
        <taxon>Bacteria</taxon>
        <taxon>Pseudomonadati</taxon>
        <taxon>Pseudomonadota</taxon>
        <taxon>Gammaproteobacteria</taxon>
        <taxon>Pseudomonadales</taxon>
        <taxon>Pseudomonadaceae</taxon>
        <taxon>Pseudomonas</taxon>
        <taxon>Pseudomonas syringae</taxon>
    </lineage>
</organism>
<name>A0AB74A0M9_PSESX</name>
<sequence>MCERKDELQIAVRMIDLRVAKLDEGGHMRFFCKAW</sequence>
<evidence type="ECO:0000313" key="1">
    <source>
        <dbReference type="EMBL" id="RML23128.1"/>
    </source>
</evidence>
<dbReference type="EMBL" id="RBNO01000097">
    <property type="protein sequence ID" value="RML23128.1"/>
    <property type="molecule type" value="Genomic_DNA"/>
</dbReference>
<protein>
    <submittedName>
        <fullName evidence="1">Uncharacterized protein</fullName>
    </submittedName>
</protein>
<evidence type="ECO:0000313" key="2">
    <source>
        <dbReference type="Proteomes" id="UP000267978"/>
    </source>
</evidence>
<reference evidence="1 2" key="1">
    <citation type="submission" date="2018-08" db="EMBL/GenBank/DDBJ databases">
        <title>Recombination of ecologically and evolutionarily significant loci maintains genetic cohesion in the Pseudomonas syringae species complex.</title>
        <authorList>
            <person name="Dillon M."/>
            <person name="Thakur S."/>
            <person name="Almeida R.N.D."/>
            <person name="Weir B.S."/>
            <person name="Guttman D.S."/>
        </authorList>
    </citation>
    <scope>NUCLEOTIDE SEQUENCE [LARGE SCALE GENOMIC DNA]</scope>
    <source>
        <strain evidence="1 2">ICMP 3946</strain>
    </source>
</reference>
<accession>A0AB74A0M9</accession>
<proteinExistence type="predicted"/>
<comment type="caution">
    <text evidence="1">The sequence shown here is derived from an EMBL/GenBank/DDBJ whole genome shotgun (WGS) entry which is preliminary data.</text>
</comment>
<dbReference type="AlphaFoldDB" id="A0AB74A0M9"/>
<gene>
    <name evidence="1" type="ORF">ALQ98_101572</name>
</gene>
<dbReference type="Proteomes" id="UP000267978">
    <property type="component" value="Unassembled WGS sequence"/>
</dbReference>